<accession>A0A2P2P8M9</accession>
<reference evidence="1" key="1">
    <citation type="submission" date="2018-02" db="EMBL/GenBank/DDBJ databases">
        <title>Rhizophora mucronata_Transcriptome.</title>
        <authorList>
            <person name="Meera S.P."/>
            <person name="Sreeshan A."/>
            <person name="Augustine A."/>
        </authorList>
    </citation>
    <scope>NUCLEOTIDE SEQUENCE</scope>
    <source>
        <tissue evidence="1">Leaf</tissue>
    </source>
</reference>
<organism evidence="1">
    <name type="scientific">Rhizophora mucronata</name>
    <name type="common">Asiatic mangrove</name>
    <dbReference type="NCBI Taxonomy" id="61149"/>
    <lineage>
        <taxon>Eukaryota</taxon>
        <taxon>Viridiplantae</taxon>
        <taxon>Streptophyta</taxon>
        <taxon>Embryophyta</taxon>
        <taxon>Tracheophyta</taxon>
        <taxon>Spermatophyta</taxon>
        <taxon>Magnoliopsida</taxon>
        <taxon>eudicotyledons</taxon>
        <taxon>Gunneridae</taxon>
        <taxon>Pentapetalae</taxon>
        <taxon>rosids</taxon>
        <taxon>fabids</taxon>
        <taxon>Malpighiales</taxon>
        <taxon>Rhizophoraceae</taxon>
        <taxon>Rhizophora</taxon>
    </lineage>
</organism>
<dbReference type="EMBL" id="GGEC01070588">
    <property type="protein sequence ID" value="MBX51072.1"/>
    <property type="molecule type" value="Transcribed_RNA"/>
</dbReference>
<protein>
    <submittedName>
        <fullName evidence="1">Uncharacterized protein</fullName>
    </submittedName>
</protein>
<name>A0A2P2P8M9_RHIMU</name>
<proteinExistence type="predicted"/>
<dbReference type="AlphaFoldDB" id="A0A2P2P8M9"/>
<sequence>MCGHYFVLLWEILPLG</sequence>
<evidence type="ECO:0000313" key="1">
    <source>
        <dbReference type="EMBL" id="MBX51072.1"/>
    </source>
</evidence>